<dbReference type="Proteomes" id="UP000694415">
    <property type="component" value="Unplaced"/>
</dbReference>
<feature type="compositionally biased region" description="Basic and acidic residues" evidence="1">
    <location>
        <begin position="263"/>
        <end position="292"/>
    </location>
</feature>
<feature type="region of interest" description="Disordered" evidence="1">
    <location>
        <begin position="325"/>
        <end position="351"/>
    </location>
</feature>
<feature type="compositionally biased region" description="Basic residues" evidence="1">
    <location>
        <begin position="332"/>
        <end position="342"/>
    </location>
</feature>
<evidence type="ECO:0000259" key="2">
    <source>
        <dbReference type="Pfam" id="PF14988"/>
    </source>
</evidence>
<protein>
    <recommendedName>
        <fullName evidence="2">DUF4515 domain-containing protein</fullName>
    </recommendedName>
</protein>
<name>A0A8C6H955_MUSSI</name>
<sequence length="415" mass="46870">MPERRKLNTEGLSHHSVGSARDKEGQGPSLQGCERKMNWRELVSHRRQNATGSTRRLGSHALCETTRAHLAAQEVKAGQTSQSTCRSLDALQASQAVSLPLLQKPKEGEHHPLRAVSAGRYRTPATEGFSSLPIRERLQSFVKRLELETRRGSLRNPKEAWTEKTLEARAPVETQGKEGTMAFSNQANNPGDKPQSPQGQLHKDLWKDIDLRYSIASPRKGLQMVSYCPKPEGNLEGHVLEGKKIYLKPRSPVQEMSMYSLEESQKEEIQTPKEKVKEMRANPKEREAQSQFSKEKAFLQKKLWNLGPAPVGGTCLLDKKKTQALELSPRDHHSKSGPRTRRQNLQPLAQDVHNTKVPGKELNMEKRKLRRQWWDPTVWGSPITLAKREQSPQNTCSKVHSDQGKLSFPTGRSSF</sequence>
<proteinExistence type="predicted"/>
<feature type="region of interest" description="Disordered" evidence="1">
    <location>
        <begin position="385"/>
        <end position="415"/>
    </location>
</feature>
<feature type="domain" description="DUF4515" evidence="2">
    <location>
        <begin position="202"/>
        <end position="372"/>
    </location>
</feature>
<dbReference type="Pfam" id="PF14988">
    <property type="entry name" value="DUF4515"/>
    <property type="match status" value="1"/>
</dbReference>
<organism evidence="3 4">
    <name type="scientific">Mus spicilegus</name>
    <name type="common">Mound-building mouse</name>
    <dbReference type="NCBI Taxonomy" id="10103"/>
    <lineage>
        <taxon>Eukaryota</taxon>
        <taxon>Metazoa</taxon>
        <taxon>Chordata</taxon>
        <taxon>Craniata</taxon>
        <taxon>Vertebrata</taxon>
        <taxon>Euteleostomi</taxon>
        <taxon>Mammalia</taxon>
        <taxon>Eutheria</taxon>
        <taxon>Euarchontoglires</taxon>
        <taxon>Glires</taxon>
        <taxon>Rodentia</taxon>
        <taxon>Myomorpha</taxon>
        <taxon>Muroidea</taxon>
        <taxon>Muridae</taxon>
        <taxon>Murinae</taxon>
        <taxon>Mus</taxon>
        <taxon>Mus</taxon>
    </lineage>
</organism>
<keyword evidence="4" id="KW-1185">Reference proteome</keyword>
<accession>A0A8C6H955</accession>
<evidence type="ECO:0000313" key="3">
    <source>
        <dbReference type="Ensembl" id="ENSMSIP00000017399.1"/>
    </source>
</evidence>
<dbReference type="AlphaFoldDB" id="A0A8C6H955"/>
<evidence type="ECO:0000256" key="1">
    <source>
        <dbReference type="SAM" id="MobiDB-lite"/>
    </source>
</evidence>
<feature type="region of interest" description="Disordered" evidence="1">
    <location>
        <begin position="1"/>
        <end position="35"/>
    </location>
</feature>
<dbReference type="InterPro" id="IPR032777">
    <property type="entry name" value="DUF4515"/>
</dbReference>
<dbReference type="Ensembl" id="ENSMSIT00000021994.1">
    <property type="protein sequence ID" value="ENSMSIP00000017399.1"/>
    <property type="gene ID" value="ENSMSIG00000014863.1"/>
</dbReference>
<feature type="region of interest" description="Disordered" evidence="1">
    <location>
        <begin position="181"/>
        <end position="200"/>
    </location>
</feature>
<reference evidence="3" key="1">
    <citation type="submission" date="2025-08" db="UniProtKB">
        <authorList>
            <consortium name="Ensembl"/>
        </authorList>
    </citation>
    <scope>IDENTIFICATION</scope>
</reference>
<evidence type="ECO:0000313" key="4">
    <source>
        <dbReference type="Proteomes" id="UP000694415"/>
    </source>
</evidence>
<feature type="region of interest" description="Disordered" evidence="1">
    <location>
        <begin position="259"/>
        <end position="292"/>
    </location>
</feature>
<feature type="compositionally biased region" description="Polar residues" evidence="1">
    <location>
        <begin position="182"/>
        <end position="199"/>
    </location>
</feature>
<reference evidence="3" key="2">
    <citation type="submission" date="2025-09" db="UniProtKB">
        <authorList>
            <consortium name="Ensembl"/>
        </authorList>
    </citation>
    <scope>IDENTIFICATION</scope>
</reference>
<dbReference type="GeneTree" id="ENSGT00520000061577"/>